<accession>A0A6P8V8V8</accession>
<feature type="region of interest" description="Disordered" evidence="4">
    <location>
        <begin position="211"/>
        <end position="272"/>
    </location>
</feature>
<feature type="active site" description="Glycyl thioester intermediate" evidence="3">
    <location>
        <position position="657"/>
    </location>
</feature>
<evidence type="ECO:0000256" key="4">
    <source>
        <dbReference type="SAM" id="MobiDB-lite"/>
    </source>
</evidence>
<evidence type="ECO:0000313" key="7">
    <source>
        <dbReference type="RefSeq" id="XP_034082065.1"/>
    </source>
</evidence>
<evidence type="ECO:0000256" key="2">
    <source>
        <dbReference type="ARBA" id="ARBA00022786"/>
    </source>
</evidence>
<dbReference type="InParanoid" id="A0A6P8V8V8"/>
<keyword evidence="6" id="KW-1185">Reference proteome</keyword>
<keyword evidence="2 3" id="KW-0833">Ubl conjugation pathway</keyword>
<dbReference type="OrthoDB" id="2384350at2759"/>
<dbReference type="SMART" id="SM00119">
    <property type="entry name" value="HECTc"/>
    <property type="match status" value="1"/>
</dbReference>
<dbReference type="InterPro" id="IPR000569">
    <property type="entry name" value="HECT_dom"/>
</dbReference>
<feature type="compositionally biased region" description="Polar residues" evidence="4">
    <location>
        <begin position="253"/>
        <end position="272"/>
    </location>
</feature>
<evidence type="ECO:0000259" key="5">
    <source>
        <dbReference type="PROSITE" id="PS50237"/>
    </source>
</evidence>
<dbReference type="KEGG" id="gacu:117552589"/>
<dbReference type="Proteomes" id="UP000515161">
    <property type="component" value="Unplaced"/>
</dbReference>
<dbReference type="GeneID" id="117552589"/>
<dbReference type="PROSITE" id="PS50237">
    <property type="entry name" value="HECT"/>
    <property type="match status" value="1"/>
</dbReference>
<dbReference type="Gene3D" id="3.90.1750.10">
    <property type="entry name" value="Hect, E3 ligase catalytic domains"/>
    <property type="match status" value="1"/>
</dbReference>
<evidence type="ECO:0000313" key="6">
    <source>
        <dbReference type="Proteomes" id="UP000515161"/>
    </source>
</evidence>
<reference evidence="7" key="1">
    <citation type="submission" date="2025-08" db="UniProtKB">
        <authorList>
            <consortium name="RefSeq"/>
        </authorList>
    </citation>
    <scope>IDENTIFICATION</scope>
</reference>
<feature type="compositionally biased region" description="Basic and acidic residues" evidence="4">
    <location>
        <begin position="218"/>
        <end position="243"/>
    </location>
</feature>
<protein>
    <submittedName>
        <fullName evidence="7">G2/M phase-specific E3 ubiquitin-protein ligase-like isoform X1</fullName>
    </submittedName>
</protein>
<evidence type="ECO:0000256" key="3">
    <source>
        <dbReference type="PROSITE-ProRule" id="PRU00104"/>
    </source>
</evidence>
<dbReference type="GO" id="GO:0004842">
    <property type="term" value="F:ubiquitin-protein transferase activity"/>
    <property type="evidence" value="ECO:0007669"/>
    <property type="project" value="InterPro"/>
</dbReference>
<dbReference type="InterPro" id="IPR035983">
    <property type="entry name" value="Hect_E3_ubiquitin_ligase"/>
</dbReference>
<keyword evidence="1" id="KW-0808">Transferase</keyword>
<name>A0A6P8V8V8_GYMAC</name>
<organism evidence="6 7">
    <name type="scientific">Gymnodraco acuticeps</name>
    <name type="common">Antarctic dragonfish</name>
    <dbReference type="NCBI Taxonomy" id="8218"/>
    <lineage>
        <taxon>Eukaryota</taxon>
        <taxon>Metazoa</taxon>
        <taxon>Chordata</taxon>
        <taxon>Craniata</taxon>
        <taxon>Vertebrata</taxon>
        <taxon>Euteleostomi</taxon>
        <taxon>Actinopterygii</taxon>
        <taxon>Neopterygii</taxon>
        <taxon>Teleostei</taxon>
        <taxon>Neoteleostei</taxon>
        <taxon>Acanthomorphata</taxon>
        <taxon>Eupercaria</taxon>
        <taxon>Perciformes</taxon>
        <taxon>Notothenioidei</taxon>
        <taxon>Bathydraconidae</taxon>
        <taxon>Gymnodraco</taxon>
    </lineage>
</organism>
<dbReference type="Gene3D" id="3.30.2410.10">
    <property type="entry name" value="Hect, E3 ligase catalytic domain"/>
    <property type="match status" value="1"/>
</dbReference>
<gene>
    <name evidence="7" type="primary">LOC117552589</name>
</gene>
<dbReference type="AlphaFoldDB" id="A0A6P8V8V8"/>
<dbReference type="SUPFAM" id="SSF56204">
    <property type="entry name" value="Hect, E3 ligase catalytic domain"/>
    <property type="match status" value="1"/>
</dbReference>
<dbReference type="Pfam" id="PF00632">
    <property type="entry name" value="HECT"/>
    <property type="match status" value="1"/>
</dbReference>
<proteinExistence type="predicted"/>
<feature type="domain" description="HECT" evidence="5">
    <location>
        <begin position="368"/>
        <end position="689"/>
    </location>
</feature>
<evidence type="ECO:0000256" key="1">
    <source>
        <dbReference type="ARBA" id="ARBA00022679"/>
    </source>
</evidence>
<sequence length="689" mass="76502">MYCPRCGKTFQSLQHFCSSCGQSLAALEETKHEPDFSGPIPAAAPKMPSLKTFLEYRSKKSDERLNFSCQKRKVKKKEQTSKVQINIGIMSLQKNIMKPVRGKTLPLILDPDTDAAGLHGLAVKKMTDFNSDMDEGPYVLIYPDTSEVINIPGTSTPFNLREYKMEIGKTYNRIALFICLESDYDKGEQQDASDSDREVFVRRNRGTEVDLADTLPWEPEHESTPKSTAEKTRASYQSEKEEILISDTDDPNEGTSQSWRNTATSVPDTPSNMTAVRSTVNPLYSTYTQLYAPIAIDEDEDGSQDFNVVPISADPAKEAVDTSISAAHIIENLADAIDHNTVSRFNITRTNVWDGAVRGFRRSTFCEKSDLLVRFTDDAGSVEEGIDAGGPRREFLTLLMSFLQSRPIFEGPPQSRYLVYNAAAIREDEYFMAGKMIAVSIVHGGPGPHFLSRDLVNHIAGQPGFCAHVTDVTDDEIGRALSEIELAHSLKSLQDVLLKHSSMLQTAGCFRHVSSVEEKHTVVAEYLTWYTIGRNHSVIERFKDGLASLNFLDALCQHPSVLAPVLCHTDKRLTSVEVERLFLPQLSPAGSNRRTTETVALSFWADYLMDCEEQGPVSLEELFMFITGLKTEPPAGMTPHPCVTFSQETIYPMANTCANTITLPLLGTYASFKANMDFGIQNSPGFGCL</sequence>
<dbReference type="RefSeq" id="XP_034082065.1">
    <property type="nucleotide sequence ID" value="XM_034226174.1"/>
</dbReference>